<protein>
    <submittedName>
        <fullName evidence="2">Uncharacterized protein</fullName>
    </submittedName>
</protein>
<dbReference type="GO" id="GO:0006890">
    <property type="term" value="P:retrograde vesicle-mediated transport, Golgi to endoplasmic reticulum"/>
    <property type="evidence" value="ECO:0007669"/>
    <property type="project" value="InterPro"/>
</dbReference>
<sequence length="635" mass="72137">MSSRSIVLEMDKRFPTLTALDAYFTAEPAPTETTDKVEPVVNSESNGSDDFLNKKIEALNRLKFGASPGFENPAANIRLQDLFLEKQNLERLLEVLGSLDKYQSNDYTCNDVEFLVGVMRSADEDPISLQTKNIIREQFYTPEAKKRSSHLQSVLEQLEYPAKQMRDRNQDKKSSDATDIDMSNSPTLQKACSELAELGGEEIFTVLAQPLAQRLLFNFSAGKETYDPSKPEWIFQYFTKIIDRFVPYIQNSLQLIVDSPMPRLIEALFPTIVFIISSSYKLDTHMVSELLQFCAELESRYYCSKDVTDTLVFGLLTTDVLDKYIQYEQESYFKTVDLAIKQAVEGIDFDANVPSAKPTFRTLVFWQIYKQSDYLLRLGPEKVLKIIQMPLLQKYYDYLHDLKQSLNFASSKSKTPETADTSSLKLSKSKNENIDVQLANSGYLLGSSSFLAKSVDSYVLESLHISSDPELSSLMERFVAAFNELRLDASNMIGLYLSSKSQKGLKPYITYYDPNSSDSGDVRLRSGLDALKPDFKFVNELTSSSAADRARILVFVATRLGHLIWQNIIQMNVFNVEAAKNLHSDLELILYAWKLPLVYEFKKDLDAIDVFLGNSLDSTVLKPEERDGLQRRISK</sequence>
<proteinExistence type="predicted"/>
<gene>
    <name evidence="2" type="ORF">DASB73_020120</name>
</gene>
<name>A0AAV5RHJ2_STABA</name>
<dbReference type="EMBL" id="BTGC01000003">
    <property type="protein sequence ID" value="GMM51054.1"/>
    <property type="molecule type" value="Genomic_DNA"/>
</dbReference>
<comment type="caution">
    <text evidence="2">The sequence shown here is derived from an EMBL/GenBank/DDBJ whole genome shotgun (WGS) entry which is preliminary data.</text>
</comment>
<reference evidence="2 3" key="1">
    <citation type="journal article" date="2023" name="Elife">
        <title>Identification of key yeast species and microbe-microbe interactions impacting larval growth of Drosophila in the wild.</title>
        <authorList>
            <person name="Mure A."/>
            <person name="Sugiura Y."/>
            <person name="Maeda R."/>
            <person name="Honda K."/>
            <person name="Sakurai N."/>
            <person name="Takahashi Y."/>
            <person name="Watada M."/>
            <person name="Katoh T."/>
            <person name="Gotoh A."/>
            <person name="Gotoh Y."/>
            <person name="Taniguchi I."/>
            <person name="Nakamura K."/>
            <person name="Hayashi T."/>
            <person name="Katayama T."/>
            <person name="Uemura T."/>
            <person name="Hattori Y."/>
        </authorList>
    </citation>
    <scope>NUCLEOTIDE SEQUENCE [LARGE SCALE GENOMIC DNA]</scope>
    <source>
        <strain evidence="2 3">SB-73</strain>
    </source>
</reference>
<organism evidence="2 3">
    <name type="scientific">Starmerella bacillaris</name>
    <name type="common">Yeast</name>
    <name type="synonym">Candida zemplinina</name>
    <dbReference type="NCBI Taxonomy" id="1247836"/>
    <lineage>
        <taxon>Eukaryota</taxon>
        <taxon>Fungi</taxon>
        <taxon>Dikarya</taxon>
        <taxon>Ascomycota</taxon>
        <taxon>Saccharomycotina</taxon>
        <taxon>Dipodascomycetes</taxon>
        <taxon>Dipodascales</taxon>
        <taxon>Trichomonascaceae</taxon>
        <taxon>Starmerella</taxon>
    </lineage>
</organism>
<dbReference type="GO" id="GO:0070939">
    <property type="term" value="C:Dsl1/NZR complex"/>
    <property type="evidence" value="ECO:0007669"/>
    <property type="project" value="InterPro"/>
</dbReference>
<dbReference type="AlphaFoldDB" id="A0AAV5RHJ2"/>
<evidence type="ECO:0000256" key="1">
    <source>
        <dbReference type="SAM" id="MobiDB-lite"/>
    </source>
</evidence>
<dbReference type="GO" id="GO:0006888">
    <property type="term" value="P:endoplasmic reticulum to Golgi vesicle-mediated transport"/>
    <property type="evidence" value="ECO:0007669"/>
    <property type="project" value="InterPro"/>
</dbReference>
<dbReference type="Proteomes" id="UP001362899">
    <property type="component" value="Unassembled WGS sequence"/>
</dbReference>
<feature type="region of interest" description="Disordered" evidence="1">
    <location>
        <begin position="162"/>
        <end position="185"/>
    </location>
</feature>
<dbReference type="Pfam" id="PF04437">
    <property type="entry name" value="RINT1_TIP1"/>
    <property type="match status" value="1"/>
</dbReference>
<keyword evidence="3" id="KW-1185">Reference proteome</keyword>
<feature type="compositionally biased region" description="Basic and acidic residues" evidence="1">
    <location>
        <begin position="164"/>
        <end position="176"/>
    </location>
</feature>
<dbReference type="InterPro" id="IPR007528">
    <property type="entry name" value="RINT1_Tip20"/>
</dbReference>
<accession>A0AAV5RHJ2</accession>
<evidence type="ECO:0000313" key="3">
    <source>
        <dbReference type="Proteomes" id="UP001362899"/>
    </source>
</evidence>
<evidence type="ECO:0000313" key="2">
    <source>
        <dbReference type="EMBL" id="GMM51054.1"/>
    </source>
</evidence>